<evidence type="ECO:0000256" key="3">
    <source>
        <dbReference type="ARBA" id="ARBA00022989"/>
    </source>
</evidence>
<dbReference type="CDD" id="cd17323">
    <property type="entry name" value="MFS_Tpo1_MDR_like"/>
    <property type="match status" value="1"/>
</dbReference>
<name>A0A5M8PVK8_9LECA</name>
<proteinExistence type="predicted"/>
<evidence type="ECO:0000313" key="7">
    <source>
        <dbReference type="EMBL" id="KAA6413647.1"/>
    </source>
</evidence>
<feature type="transmembrane region" description="Helical" evidence="5">
    <location>
        <begin position="96"/>
        <end position="113"/>
    </location>
</feature>
<feature type="transmembrane region" description="Helical" evidence="5">
    <location>
        <begin position="369"/>
        <end position="388"/>
    </location>
</feature>
<dbReference type="InterPro" id="IPR020846">
    <property type="entry name" value="MFS_dom"/>
</dbReference>
<feature type="transmembrane region" description="Helical" evidence="5">
    <location>
        <begin position="394"/>
        <end position="417"/>
    </location>
</feature>
<dbReference type="InterPro" id="IPR011701">
    <property type="entry name" value="MFS"/>
</dbReference>
<keyword evidence="3 5" id="KW-1133">Transmembrane helix</keyword>
<evidence type="ECO:0000256" key="5">
    <source>
        <dbReference type="SAM" id="Phobius"/>
    </source>
</evidence>
<feature type="transmembrane region" description="Helical" evidence="5">
    <location>
        <begin position="184"/>
        <end position="207"/>
    </location>
</feature>
<dbReference type="GO" id="GO:0016020">
    <property type="term" value="C:membrane"/>
    <property type="evidence" value="ECO:0007669"/>
    <property type="project" value="UniProtKB-SubCell"/>
</dbReference>
<keyword evidence="4 5" id="KW-0472">Membrane</keyword>
<feature type="transmembrane region" description="Helical" evidence="5">
    <location>
        <begin position="281"/>
        <end position="308"/>
    </location>
</feature>
<dbReference type="SUPFAM" id="SSF103473">
    <property type="entry name" value="MFS general substrate transporter"/>
    <property type="match status" value="1"/>
</dbReference>
<reference evidence="7 8" key="1">
    <citation type="submission" date="2019-09" db="EMBL/GenBank/DDBJ databases">
        <title>The hologenome of the rock-dwelling lichen Lasallia pustulata.</title>
        <authorList>
            <person name="Greshake Tzovaras B."/>
            <person name="Segers F."/>
            <person name="Bicker A."/>
            <person name="Dal Grande F."/>
            <person name="Otte J."/>
            <person name="Hankeln T."/>
            <person name="Schmitt I."/>
            <person name="Ebersberger I."/>
        </authorList>
    </citation>
    <scope>NUCLEOTIDE SEQUENCE [LARGE SCALE GENOMIC DNA]</scope>
    <source>
        <strain evidence="7">A1-1</strain>
    </source>
</reference>
<dbReference type="Proteomes" id="UP000324767">
    <property type="component" value="Unassembled WGS sequence"/>
</dbReference>
<dbReference type="GO" id="GO:0022857">
    <property type="term" value="F:transmembrane transporter activity"/>
    <property type="evidence" value="ECO:0007669"/>
    <property type="project" value="InterPro"/>
</dbReference>
<evidence type="ECO:0000256" key="4">
    <source>
        <dbReference type="ARBA" id="ARBA00023136"/>
    </source>
</evidence>
<dbReference type="PANTHER" id="PTHR23502:SF60">
    <property type="entry name" value="MAJOR FACILITATOR SUPERFAMILY (MFS) PROFILE DOMAIN-CONTAINING PROTEIN-RELATED"/>
    <property type="match status" value="1"/>
</dbReference>
<dbReference type="FunFam" id="1.20.1250.20:FF:000011">
    <property type="entry name" value="MFS multidrug transporter, putative"/>
    <property type="match status" value="1"/>
</dbReference>
<dbReference type="Pfam" id="PF07690">
    <property type="entry name" value="MFS_1"/>
    <property type="match status" value="1"/>
</dbReference>
<dbReference type="InterPro" id="IPR036259">
    <property type="entry name" value="MFS_trans_sf"/>
</dbReference>
<feature type="transmembrane region" description="Helical" evidence="5">
    <location>
        <begin position="328"/>
        <end position="348"/>
    </location>
</feature>
<organism evidence="7 8">
    <name type="scientific">Lasallia pustulata</name>
    <dbReference type="NCBI Taxonomy" id="136370"/>
    <lineage>
        <taxon>Eukaryota</taxon>
        <taxon>Fungi</taxon>
        <taxon>Dikarya</taxon>
        <taxon>Ascomycota</taxon>
        <taxon>Pezizomycotina</taxon>
        <taxon>Lecanoromycetes</taxon>
        <taxon>OSLEUM clade</taxon>
        <taxon>Umbilicariomycetidae</taxon>
        <taxon>Umbilicariales</taxon>
        <taxon>Umbilicariaceae</taxon>
        <taxon>Lasallia</taxon>
    </lineage>
</organism>
<keyword evidence="2 5" id="KW-0812">Transmembrane</keyword>
<comment type="subcellular location">
    <subcellularLocation>
        <location evidence="1">Membrane</location>
        <topology evidence="1">Multi-pass membrane protein</topology>
    </subcellularLocation>
</comment>
<feature type="transmembrane region" description="Helical" evidence="5">
    <location>
        <begin position="213"/>
        <end position="233"/>
    </location>
</feature>
<dbReference type="PANTHER" id="PTHR23502">
    <property type="entry name" value="MAJOR FACILITATOR SUPERFAMILY"/>
    <property type="match status" value="1"/>
</dbReference>
<feature type="transmembrane region" description="Helical" evidence="5">
    <location>
        <begin position="461"/>
        <end position="483"/>
    </location>
</feature>
<dbReference type="PROSITE" id="PS50850">
    <property type="entry name" value="MFS"/>
    <property type="match status" value="1"/>
</dbReference>
<accession>A0A5M8PVK8</accession>
<feature type="transmembrane region" description="Helical" evidence="5">
    <location>
        <begin position="125"/>
        <end position="144"/>
    </location>
</feature>
<comment type="caution">
    <text evidence="7">The sequence shown here is derived from an EMBL/GenBank/DDBJ whole genome shotgun (WGS) entry which is preliminary data.</text>
</comment>
<evidence type="ECO:0000256" key="2">
    <source>
        <dbReference type="ARBA" id="ARBA00022692"/>
    </source>
</evidence>
<dbReference type="OrthoDB" id="6770063at2759"/>
<protein>
    <submittedName>
        <fullName evidence="7">MFS multidrug transporter</fullName>
    </submittedName>
</protein>
<feature type="domain" description="Major facilitator superfamily (MFS) profile" evidence="6">
    <location>
        <begin position="58"/>
        <end position="490"/>
    </location>
</feature>
<dbReference type="EMBL" id="VXIT01000003">
    <property type="protein sequence ID" value="KAA6413647.1"/>
    <property type="molecule type" value="Genomic_DNA"/>
</dbReference>
<evidence type="ECO:0000256" key="1">
    <source>
        <dbReference type="ARBA" id="ARBA00004141"/>
    </source>
</evidence>
<dbReference type="Gene3D" id="1.20.1250.20">
    <property type="entry name" value="MFS general substrate transporter like domains"/>
    <property type="match status" value="1"/>
</dbReference>
<evidence type="ECO:0000313" key="8">
    <source>
        <dbReference type="Proteomes" id="UP000324767"/>
    </source>
</evidence>
<sequence>MAGKSENASGGSALTVAAVPMVEIQNALSCTDSNWITWNGPHDAGNPRNWSKKKRWFMTLTVSCFTLLSPLSGTMLSPAIGAISADLGIHSSVEGYIVQSIFLLGIGFGPLLLGPISEIKGRKPVLLLGNLFFLIWNLGSGFAQTKNQLIAFRFLSGIGASSPLAVGGGVISDLWKPEERGRAVAVYTFGPLFGPAMGPIAGGFITQYTTWRWVFWAIAIADCALQVFAMIFLQETYGPKVLSRKAQLLRKQTGDSSLRTEHEGPDKTMSKLVRTSLSRPIILLGTQVIVQVLSLYSALLYGVMYLVLFTYPRLWVDHYHQSISIGSLNYISLAVGFILGSQIAGPINDFIYSKLKKRNHGIGTPEFRVPLLIPASLAIPVGLLWYGWSAQAKTHWIIPNIGATIFCMGTIVCFQSIQTYTIDAYTRYAASAISTQNATKSLAGFSFPLFAPAMYSALGYGWANSVLAFVSIGLGALSPLILWRYGAYLRARSTYAAGE</sequence>
<gene>
    <name evidence="7" type="ORF">FRX48_02008</name>
</gene>
<evidence type="ECO:0000259" key="6">
    <source>
        <dbReference type="PROSITE" id="PS50850"/>
    </source>
</evidence>
<dbReference type="AlphaFoldDB" id="A0A5M8PVK8"/>
<feature type="transmembrane region" description="Helical" evidence="5">
    <location>
        <begin position="56"/>
        <end position="76"/>
    </location>
</feature>